<dbReference type="SUPFAM" id="SSF52540">
    <property type="entry name" value="P-loop containing nucleoside triphosphate hydrolases"/>
    <property type="match status" value="1"/>
</dbReference>
<evidence type="ECO:0000256" key="16">
    <source>
        <dbReference type="RuleBase" id="RU366070"/>
    </source>
</evidence>
<comment type="subcellular location">
    <subcellularLocation>
        <location evidence="3 16">Cell inner membrane</location>
    </subcellularLocation>
</comment>
<dbReference type="GO" id="GO:0015628">
    <property type="term" value="P:protein secretion by the type II secretion system"/>
    <property type="evidence" value="ECO:0007669"/>
    <property type="project" value="UniProtKB-UniRule"/>
</dbReference>
<evidence type="ECO:0000256" key="1">
    <source>
        <dbReference type="ARBA" id="ARBA00001947"/>
    </source>
</evidence>
<gene>
    <name evidence="18" type="primary">gspE</name>
    <name evidence="18" type="ORF">DBW64_06500</name>
</gene>
<comment type="function">
    <text evidence="2 16">ATPase component of the type II secretion system required for the energy-dependent secretion of extracellular factors such as proteases and toxins from the periplasm. Acts as a molecular motor to provide the energy that is required for assembly of the pseudopilus and the extrusion of substrates generated in the cytoplasm.</text>
</comment>
<comment type="catalytic activity">
    <reaction evidence="15">
        <text>ATP + H2O + cellular proteinSide 1 = ADP + phosphate + cellular proteinSide 2.</text>
        <dbReference type="EC" id="7.4.2.8"/>
    </reaction>
</comment>
<keyword evidence="5 16" id="KW-0813">Transport</keyword>
<keyword evidence="8" id="KW-0479">Metal-binding</keyword>
<evidence type="ECO:0000256" key="6">
    <source>
        <dbReference type="ARBA" id="ARBA00022475"/>
    </source>
</evidence>
<dbReference type="Proteomes" id="UP000252289">
    <property type="component" value="Unassembled WGS sequence"/>
</dbReference>
<dbReference type="SMART" id="SM00382">
    <property type="entry name" value="AAA"/>
    <property type="match status" value="1"/>
</dbReference>
<reference evidence="18 19" key="1">
    <citation type="journal article" date="2018" name="Microbiome">
        <title>Fine metagenomic profile of the Mediterranean stratified and mixed water columns revealed by assembly and recruitment.</title>
        <authorList>
            <person name="Haro-Moreno J.M."/>
            <person name="Lopez-Perez M."/>
            <person name="De La Torre J.R."/>
            <person name="Picazo A."/>
            <person name="Camacho A."/>
            <person name="Rodriguez-Valera F."/>
        </authorList>
    </citation>
    <scope>NUCLEOTIDE SEQUENCE [LARGE SCALE GENOMIC DNA]</scope>
    <source>
        <strain evidence="18">MED-G50</strain>
    </source>
</reference>
<evidence type="ECO:0000256" key="4">
    <source>
        <dbReference type="ARBA" id="ARBA00006611"/>
    </source>
</evidence>
<keyword evidence="12 16" id="KW-0653">Protein transport</keyword>
<dbReference type="GO" id="GO:0046872">
    <property type="term" value="F:metal ion binding"/>
    <property type="evidence" value="ECO:0007669"/>
    <property type="project" value="UniProtKB-KW"/>
</dbReference>
<evidence type="ECO:0000259" key="17">
    <source>
        <dbReference type="PROSITE" id="PS00662"/>
    </source>
</evidence>
<dbReference type="CDD" id="cd01129">
    <property type="entry name" value="PulE-GspE-like"/>
    <property type="match status" value="1"/>
</dbReference>
<keyword evidence="9 16" id="KW-0547">Nucleotide-binding</keyword>
<evidence type="ECO:0000256" key="10">
    <source>
        <dbReference type="ARBA" id="ARBA00022833"/>
    </source>
</evidence>
<dbReference type="InterPro" id="IPR037257">
    <property type="entry name" value="T2SS_E_N_sf"/>
</dbReference>
<dbReference type="NCBIfam" id="TIGR02533">
    <property type="entry name" value="type_II_gspE"/>
    <property type="match status" value="1"/>
</dbReference>
<dbReference type="PANTHER" id="PTHR30258:SF27">
    <property type="entry name" value="BACTERIOPHAGE ADSORPTION PROTEIN B-RELATED"/>
    <property type="match status" value="1"/>
</dbReference>
<dbReference type="Pfam" id="PF00437">
    <property type="entry name" value="T2SSE"/>
    <property type="match status" value="1"/>
</dbReference>
<protein>
    <recommendedName>
        <fullName evidence="16">Type II secretion system protein E</fullName>
        <shortName evidence="16">T2SS protein E</shortName>
    </recommendedName>
    <alternativeName>
        <fullName evidence="16">Type II traffic warden ATPase</fullName>
    </alternativeName>
</protein>
<accession>A0A368EEG2</accession>
<comment type="caution">
    <text evidence="18">The sequence shown here is derived from an EMBL/GenBank/DDBJ whole genome shotgun (WGS) entry which is preliminary data.</text>
</comment>
<dbReference type="Gene3D" id="3.30.450.90">
    <property type="match status" value="1"/>
</dbReference>
<evidence type="ECO:0000256" key="8">
    <source>
        <dbReference type="ARBA" id="ARBA00022723"/>
    </source>
</evidence>
<dbReference type="SUPFAM" id="SSF160246">
    <property type="entry name" value="EspE N-terminal domain-like"/>
    <property type="match status" value="1"/>
</dbReference>
<dbReference type="Gene3D" id="3.30.300.160">
    <property type="entry name" value="Type II secretion system, protein E, N-terminal domain"/>
    <property type="match status" value="1"/>
</dbReference>
<comment type="cofactor">
    <cofactor evidence="1">
        <name>Zn(2+)</name>
        <dbReference type="ChEBI" id="CHEBI:29105"/>
    </cofactor>
</comment>
<dbReference type="PANTHER" id="PTHR30258">
    <property type="entry name" value="TYPE II SECRETION SYSTEM PROTEIN GSPE-RELATED"/>
    <property type="match status" value="1"/>
</dbReference>
<evidence type="ECO:0000256" key="12">
    <source>
        <dbReference type="ARBA" id="ARBA00022927"/>
    </source>
</evidence>
<dbReference type="GO" id="GO:0005524">
    <property type="term" value="F:ATP binding"/>
    <property type="evidence" value="ECO:0007669"/>
    <property type="project" value="UniProtKB-UniRule"/>
</dbReference>
<evidence type="ECO:0000256" key="9">
    <source>
        <dbReference type="ARBA" id="ARBA00022741"/>
    </source>
</evidence>
<dbReference type="EMBL" id="QOQK01000046">
    <property type="protein sequence ID" value="RCL82489.1"/>
    <property type="molecule type" value="Genomic_DNA"/>
</dbReference>
<name>A0A368EEG2_9PROT</name>
<dbReference type="PROSITE" id="PS00662">
    <property type="entry name" value="T2SP_E"/>
    <property type="match status" value="1"/>
</dbReference>
<proteinExistence type="inferred from homology"/>
<dbReference type="Gene3D" id="3.40.50.300">
    <property type="entry name" value="P-loop containing nucleotide triphosphate hydrolases"/>
    <property type="match status" value="1"/>
</dbReference>
<keyword evidence="14" id="KW-0472">Membrane</keyword>
<keyword evidence="11 16" id="KW-0067">ATP-binding</keyword>
<dbReference type="Pfam" id="PF22341">
    <property type="entry name" value="GSPE_N1E"/>
    <property type="match status" value="1"/>
</dbReference>
<dbReference type="InterPro" id="IPR013369">
    <property type="entry name" value="T2SS_GspE"/>
</dbReference>
<keyword evidence="10" id="KW-0862">Zinc</keyword>
<evidence type="ECO:0000256" key="15">
    <source>
        <dbReference type="ARBA" id="ARBA00034006"/>
    </source>
</evidence>
<evidence type="ECO:0000256" key="11">
    <source>
        <dbReference type="ARBA" id="ARBA00022840"/>
    </source>
</evidence>
<keyword evidence="7" id="KW-0997">Cell inner membrane</keyword>
<evidence type="ECO:0000256" key="3">
    <source>
        <dbReference type="ARBA" id="ARBA00004533"/>
    </source>
</evidence>
<dbReference type="GO" id="GO:0016887">
    <property type="term" value="F:ATP hydrolysis activity"/>
    <property type="evidence" value="ECO:0007669"/>
    <property type="project" value="TreeGrafter"/>
</dbReference>
<dbReference type="InterPro" id="IPR001482">
    <property type="entry name" value="T2SS/T4SS_dom"/>
</dbReference>
<evidence type="ECO:0000256" key="7">
    <source>
        <dbReference type="ARBA" id="ARBA00022519"/>
    </source>
</evidence>
<sequence>MVQLTRNSPNKEAQGFSDMLPYAFARDYGLALSPEKKGLCLNLSQAADRAMIAEVFRVCRDVSMVKTLSDEDFESLLSTMYASRGIDAEADSLSETNGDDLDSVLQGVEQSADLLAGDDDAPVIRLLNSLFSEAVRAGASDIHLEPFEDKVAVRLRVDGLLAEIAALSAKLAPYLVSRVKVMARLDIAEKRLPQDGRLSLTLGGKSYDVRVSTLPIRYGERVVMRLLDKDQAFLSLGDLGMVETIRSRFESALSEPNGILLVTGPTGAGKTTTLYAALGLLNDQSRNIMTVEDPIEYALKGVSQTQVNNKVGMTFSSGLRSILRQDPDVVMVGEIRDAETAEIAVQASLTGHLVLSTVHTNSAAAAITRLVDMGVEPFLLASSVKAVLAQRLVRQLCASCKQPYQASKDTAAKLGLKSQQLELYQPTGCSECQNTGYRGRIGIYELIMVNDDIRRMIQDGAGELDIEARAIADGLPVLADSGRDLVLSGDTTLEEVLRVSRLKEPE</sequence>
<evidence type="ECO:0000313" key="19">
    <source>
        <dbReference type="Proteomes" id="UP000252289"/>
    </source>
</evidence>
<keyword evidence="13" id="KW-1278">Translocase</keyword>
<dbReference type="AlphaFoldDB" id="A0A368EEG2"/>
<dbReference type="InterPro" id="IPR003593">
    <property type="entry name" value="AAA+_ATPase"/>
</dbReference>
<dbReference type="GO" id="GO:0005886">
    <property type="term" value="C:plasma membrane"/>
    <property type="evidence" value="ECO:0007669"/>
    <property type="project" value="UniProtKB-SubCell"/>
</dbReference>
<dbReference type="InterPro" id="IPR054757">
    <property type="entry name" value="GSPE_N1E"/>
</dbReference>
<dbReference type="GO" id="GO:0008564">
    <property type="term" value="F:protein-exporting ATPase activity"/>
    <property type="evidence" value="ECO:0007669"/>
    <property type="project" value="UniProtKB-EC"/>
</dbReference>
<feature type="domain" description="Bacterial type II secretion system protein E" evidence="17">
    <location>
        <begin position="323"/>
        <end position="337"/>
    </location>
</feature>
<evidence type="ECO:0000256" key="2">
    <source>
        <dbReference type="ARBA" id="ARBA00003288"/>
    </source>
</evidence>
<evidence type="ECO:0000313" key="18">
    <source>
        <dbReference type="EMBL" id="RCL82489.1"/>
    </source>
</evidence>
<keyword evidence="6" id="KW-1003">Cell membrane</keyword>
<dbReference type="FunFam" id="3.40.50.300:FF:000398">
    <property type="entry name" value="Type IV pilus assembly ATPase PilB"/>
    <property type="match status" value="1"/>
</dbReference>
<dbReference type="InterPro" id="IPR027417">
    <property type="entry name" value="P-loop_NTPase"/>
</dbReference>
<dbReference type="FunFam" id="3.30.450.90:FF:000001">
    <property type="entry name" value="Type II secretion system ATPase GspE"/>
    <property type="match status" value="1"/>
</dbReference>
<evidence type="ECO:0000256" key="13">
    <source>
        <dbReference type="ARBA" id="ARBA00022967"/>
    </source>
</evidence>
<comment type="similarity">
    <text evidence="4 16">Belongs to the GSP E family.</text>
</comment>
<organism evidence="18 19">
    <name type="scientific">PS1 clade bacterium</name>
    <dbReference type="NCBI Taxonomy" id="2175152"/>
    <lineage>
        <taxon>Bacteria</taxon>
        <taxon>Pseudomonadati</taxon>
        <taxon>Pseudomonadota</taxon>
        <taxon>Alphaproteobacteria</taxon>
        <taxon>PS1 clade</taxon>
    </lineage>
</organism>
<dbReference type="GO" id="GO:0015627">
    <property type="term" value="C:type II protein secretion system complex"/>
    <property type="evidence" value="ECO:0007669"/>
    <property type="project" value="UniProtKB-UniRule"/>
</dbReference>
<evidence type="ECO:0000256" key="14">
    <source>
        <dbReference type="ARBA" id="ARBA00023136"/>
    </source>
</evidence>
<evidence type="ECO:0000256" key="5">
    <source>
        <dbReference type="ARBA" id="ARBA00022448"/>
    </source>
</evidence>